<dbReference type="Proteomes" id="UP000002209">
    <property type="component" value="Chromosome"/>
</dbReference>
<dbReference type="AlphaFoldDB" id="C1A8G8"/>
<proteinExistence type="predicted"/>
<dbReference type="EMBL" id="AP009153">
    <property type="protein sequence ID" value="BAH38528.1"/>
    <property type="molecule type" value="Genomic_DNA"/>
</dbReference>
<keyword evidence="1" id="KW-0812">Transmembrane</keyword>
<sequence length="366" mass="39210">MGEQGDSTGMGPAANVWVTLHRVGSDTAGAIDSTRSDAAGRYRFRYVPRGAGDAVYFASSTWDGIAYFTAPLRSANARDDAAEITVFDTTSRTFPLTVKGRHLIVSRPDSTDRRTIVEVFELSNDSLKALVSVDTTTLRPTWSVSIPATAMDVRVNDGDISPNAFVASNGRASVYSPIAPGIKQVAFTYKLPNSSFPLALTSEDGAVVFEVLLEEPQGSVSGQGFTAVEPVSLEGRNFKRSLAQDLKPDTRIVIELPSTGTPGRNLYIAALLAAIGFMMLLVLSRSMQRTASKRAGAAITPSLRPRESEAPLADRLAQEIAALDATYARQQEPSASVQQAYTTRRAELRAALAAELGQPFDSSESK</sequence>
<organism evidence="2 3">
    <name type="scientific">Gemmatimonas aurantiaca (strain DSM 14586 / JCM 11422 / NBRC 100505 / T-27)</name>
    <dbReference type="NCBI Taxonomy" id="379066"/>
    <lineage>
        <taxon>Bacteria</taxon>
        <taxon>Pseudomonadati</taxon>
        <taxon>Gemmatimonadota</taxon>
        <taxon>Gemmatimonadia</taxon>
        <taxon>Gemmatimonadales</taxon>
        <taxon>Gemmatimonadaceae</taxon>
        <taxon>Gemmatimonas</taxon>
    </lineage>
</organism>
<dbReference type="eggNOG" id="COG2010">
    <property type="taxonomic scope" value="Bacteria"/>
</dbReference>
<gene>
    <name evidence="2" type="ordered locus">GAU_1486</name>
</gene>
<accession>C1A8G8</accession>
<keyword evidence="1" id="KW-1133">Transmembrane helix</keyword>
<keyword evidence="3" id="KW-1185">Reference proteome</keyword>
<feature type="transmembrane region" description="Helical" evidence="1">
    <location>
        <begin position="266"/>
        <end position="284"/>
    </location>
</feature>
<protein>
    <recommendedName>
        <fullName evidence="4">Carboxypeptidase regulatory-like domain-containing protein</fullName>
    </recommendedName>
</protein>
<evidence type="ECO:0000313" key="2">
    <source>
        <dbReference type="EMBL" id="BAH38528.1"/>
    </source>
</evidence>
<name>C1A8G8_GEMAT</name>
<dbReference type="KEGG" id="gau:GAU_1486"/>
<evidence type="ECO:0000256" key="1">
    <source>
        <dbReference type="SAM" id="Phobius"/>
    </source>
</evidence>
<dbReference type="HOGENOM" id="CLU_755977_0_0_0"/>
<evidence type="ECO:0008006" key="4">
    <source>
        <dbReference type="Google" id="ProtNLM"/>
    </source>
</evidence>
<keyword evidence="1" id="KW-0472">Membrane</keyword>
<dbReference type="STRING" id="379066.GAU_1486"/>
<reference evidence="3" key="1">
    <citation type="submission" date="2006-03" db="EMBL/GenBank/DDBJ databases">
        <title>Complete genome sequence of Gemmatimonas aurantiaca T-27 that represents a novel phylum Gemmatimonadetes.</title>
        <authorList>
            <person name="Takasaki K."/>
            <person name="Ichikawa N."/>
            <person name="Miura H."/>
            <person name="Matsushita S."/>
            <person name="Watanabe Y."/>
            <person name="Oguchi A."/>
            <person name="Ankai A."/>
            <person name="Yashiro I."/>
            <person name="Takahashi M."/>
            <person name="Terui Y."/>
            <person name="Fukui S."/>
            <person name="Yokoyama H."/>
            <person name="Tanikawa S."/>
            <person name="Hanada S."/>
            <person name="Kamagata Y."/>
            <person name="Fujita N."/>
        </authorList>
    </citation>
    <scope>NUCLEOTIDE SEQUENCE [LARGE SCALE GENOMIC DNA]</scope>
    <source>
        <strain evidence="3">T-27 / DSM 14586 / JCM 11422 / NBRC 100505</strain>
    </source>
</reference>
<evidence type="ECO:0000313" key="3">
    <source>
        <dbReference type="Proteomes" id="UP000002209"/>
    </source>
</evidence>